<name>A0A8S5UHD4_9CAUD</name>
<reference evidence="1" key="1">
    <citation type="journal article" date="2021" name="Proc. Natl. Acad. Sci. U.S.A.">
        <title>A Catalog of Tens of Thousands of Viruses from Human Metagenomes Reveals Hidden Associations with Chronic Diseases.</title>
        <authorList>
            <person name="Tisza M.J."/>
            <person name="Buck C.B."/>
        </authorList>
    </citation>
    <scope>NUCLEOTIDE SEQUENCE</scope>
    <source>
        <strain evidence="1">CtZd434</strain>
    </source>
</reference>
<dbReference type="EMBL" id="BK016088">
    <property type="protein sequence ID" value="DAF93888.1"/>
    <property type="molecule type" value="Genomic_DNA"/>
</dbReference>
<sequence length="34" mass="4096">MYSYEINQTLESKSYNFDSETYIKDIQKKGNKKT</sequence>
<protein>
    <submittedName>
        <fullName evidence="1">Uncharacterized protein</fullName>
    </submittedName>
</protein>
<proteinExistence type="predicted"/>
<organism evidence="1">
    <name type="scientific">Siphoviridae sp. ctZd434</name>
    <dbReference type="NCBI Taxonomy" id="2825559"/>
    <lineage>
        <taxon>Viruses</taxon>
        <taxon>Duplodnaviria</taxon>
        <taxon>Heunggongvirae</taxon>
        <taxon>Uroviricota</taxon>
        <taxon>Caudoviricetes</taxon>
    </lineage>
</organism>
<accession>A0A8S5UHD4</accession>
<evidence type="ECO:0000313" key="1">
    <source>
        <dbReference type="EMBL" id="DAF93888.1"/>
    </source>
</evidence>